<reference evidence="1" key="2">
    <citation type="journal article" date="2023" name="Science">
        <title>Genomic signatures of disease resistance in endangered staghorn corals.</title>
        <authorList>
            <person name="Vollmer S.V."/>
            <person name="Selwyn J.D."/>
            <person name="Despard B.A."/>
            <person name="Roesel C.L."/>
        </authorList>
    </citation>
    <scope>NUCLEOTIDE SEQUENCE</scope>
    <source>
        <strain evidence="1">K2</strain>
    </source>
</reference>
<comment type="caution">
    <text evidence="1">The sequence shown here is derived from an EMBL/GenBank/DDBJ whole genome shotgun (WGS) entry which is preliminary data.</text>
</comment>
<organism evidence="1 2">
    <name type="scientific">Acropora cervicornis</name>
    <name type="common">Staghorn coral</name>
    <dbReference type="NCBI Taxonomy" id="6130"/>
    <lineage>
        <taxon>Eukaryota</taxon>
        <taxon>Metazoa</taxon>
        <taxon>Cnidaria</taxon>
        <taxon>Anthozoa</taxon>
        <taxon>Hexacorallia</taxon>
        <taxon>Scleractinia</taxon>
        <taxon>Astrocoeniina</taxon>
        <taxon>Acroporidae</taxon>
        <taxon>Acropora</taxon>
    </lineage>
</organism>
<dbReference type="EMBL" id="JARQWQ010000058">
    <property type="protein sequence ID" value="KAK2556074.1"/>
    <property type="molecule type" value="Genomic_DNA"/>
</dbReference>
<dbReference type="Proteomes" id="UP001249851">
    <property type="component" value="Unassembled WGS sequence"/>
</dbReference>
<gene>
    <name evidence="1" type="ORF">P5673_022090</name>
</gene>
<reference evidence="1" key="1">
    <citation type="journal article" date="2023" name="G3 (Bethesda)">
        <title>Whole genome assembly and annotation of the endangered Caribbean coral Acropora cervicornis.</title>
        <authorList>
            <person name="Selwyn J.D."/>
            <person name="Vollmer S.V."/>
        </authorList>
    </citation>
    <scope>NUCLEOTIDE SEQUENCE</scope>
    <source>
        <strain evidence="1">K2</strain>
    </source>
</reference>
<dbReference type="AlphaFoldDB" id="A0AAD9Q7N3"/>
<accession>A0AAD9Q7N3</accession>
<protein>
    <submittedName>
        <fullName evidence="1">Uncharacterized protein</fullName>
    </submittedName>
</protein>
<name>A0AAD9Q7N3_ACRCE</name>
<keyword evidence="2" id="KW-1185">Reference proteome</keyword>
<sequence>MAFDGPVVNDRPSSGKRMWTFNGGKVEIIDSTTRNSQQNRIAKFYCWKKVSPHIFIISSSNDSLKGDSNQRFSCIKFRKRGRNVIQYEKSAWKNNYTSLACNASDLITNEDPLIQTDLNEVVDCPSELNGGYRIMQFYNGETDAQCSYHNFMTRSAVLESDCLGGEGLVIHLPLNSDCLSKKTKAYSHAEENHLAFLCHSTAWKDQEYTYFIVKHKNLKTIPLSNNKQSDFLCARFRKLVKENGEEIELQIYNQPSCWRRNINTSSVIFLIMKLKRRPNDNHPARFPSEIKETRCSFPEKFQGTWNEISHHNSIQTVIINQTEVDIPLYGQFQCKTQYVFQHRAPDMCSSLVTGKWPGMGRASFGVNDYLLVSNFANGCRARVTRFGITDVISNHVLIYRLSQSVAFDYGAPNAEDYFNHYILRRFCSSWLPYIPDPYPLWGRNIEKILMNSPMRTERQCPLPALGRGVYQFRSLLDNDIECHGPASRVYFACEDPFTIKIKYDSGCQFSDVSFTCLGTAQKIGQFFFARNERKQSINCLWFDTESKQLFRLNSPQCSDIDWGKHPREERNFAEKFVFRYYSKCPVLSRKKDSEYPIVIRSIRSESSDFYSSRIVTIVTLALVVTIL</sequence>
<evidence type="ECO:0000313" key="1">
    <source>
        <dbReference type="EMBL" id="KAK2556074.1"/>
    </source>
</evidence>
<proteinExistence type="predicted"/>
<evidence type="ECO:0000313" key="2">
    <source>
        <dbReference type="Proteomes" id="UP001249851"/>
    </source>
</evidence>